<feature type="domain" description="P/Homo B" evidence="9">
    <location>
        <begin position="566"/>
        <end position="681"/>
    </location>
</feature>
<keyword evidence="4" id="KW-0378">Hydrolase</keyword>
<accession>A0A4R3LMB8</accession>
<dbReference type="PANTHER" id="PTHR36234">
    <property type="entry name" value="LYSYL ENDOPEPTIDASE"/>
    <property type="match status" value="1"/>
</dbReference>
<dbReference type="FunFam" id="2.60.120.380:FF:000013">
    <property type="entry name" value="Alkaline serine protease"/>
    <property type="match status" value="1"/>
</dbReference>
<name>A0A4R3LMB8_9GAMM</name>
<feature type="signal peptide" evidence="7">
    <location>
        <begin position="1"/>
        <end position="22"/>
    </location>
</feature>
<sequence>MASFRIAAPLVIAAFSANHALAQSVSINESLADPQLSTLLAAPDFAKLSMEDSKSAGGPWRYGVQIPVDGVHIDGSSKRGLDWQRLSDGRLSWTWRLTAPGAKTLDLHFADLRLPARAELVLRGEGDDNVRRIAAESLAKDGGEFWSPYVAGEVVDVQIIVPAESTGDVRMQLASVTHGYRGLFEHVDPVQKSGSCNVDVACPAGAGWQDQIDSVGHYTFSKSGSSYVCTGTLVGNTAQTTTPYFLTANHCVSTQAVASTIVVYWNYQSATCRTPGSSASGTPLSRSIASHSQSGTTLVANYSNSDFALLRLNANVPTGANPFFSGWDASGTTPTSAVGIHHPAGHEKRIAVENNALAITGYGGGSGSTHWRVIDWDQGTTEGGSSGSGLWNQNKLLVGQLHGGSAACGNDLSDYYGRLSVSWNGGGSSTSRLRDWLAPSSSATTLAGYRTGGGGTPGPGPGVLANGVPVTGLSGAAGAELRYTLTVPAGASNLVFQTSGGTGDADLYVQHGSAPTTSSYSCRPYLSGNNETCTVASPAAGTWHVMVRGYSAFSGVSLTGSYAAGGGGGTSFFQNTTDYQIRDLQTVESPITVSRSGNAPSNLQVAVRIIHTYRGDLVVNLVAPDGSTYLLHNGTGGSADDLIGTYTVNASSELANGVWKLRVYDRANGDTGYIDSWSLQF</sequence>
<dbReference type="Pfam" id="PF04151">
    <property type="entry name" value="PPC"/>
    <property type="match status" value="1"/>
</dbReference>
<keyword evidence="2" id="KW-0964">Secreted</keyword>
<dbReference type="GO" id="GO:0005576">
    <property type="term" value="C:extracellular region"/>
    <property type="evidence" value="ECO:0007669"/>
    <property type="project" value="UniProtKB-SubCell"/>
</dbReference>
<comment type="caution">
    <text evidence="10">The sequence shown here is derived from an EMBL/GenBank/DDBJ whole genome shotgun (WGS) entry which is preliminary data.</text>
</comment>
<evidence type="ECO:0000259" key="8">
    <source>
        <dbReference type="PROSITE" id="PS50240"/>
    </source>
</evidence>
<dbReference type="GO" id="GO:0006508">
    <property type="term" value="P:proteolysis"/>
    <property type="evidence" value="ECO:0007669"/>
    <property type="project" value="UniProtKB-KW"/>
</dbReference>
<evidence type="ECO:0000256" key="6">
    <source>
        <dbReference type="ARBA" id="ARBA00023145"/>
    </source>
</evidence>
<organism evidence="10 11">
    <name type="scientific">Pseudofulvimonas gallinarii</name>
    <dbReference type="NCBI Taxonomy" id="634155"/>
    <lineage>
        <taxon>Bacteria</taxon>
        <taxon>Pseudomonadati</taxon>
        <taxon>Pseudomonadota</taxon>
        <taxon>Gammaproteobacteria</taxon>
        <taxon>Lysobacterales</taxon>
        <taxon>Rhodanobacteraceae</taxon>
        <taxon>Pseudofulvimonas</taxon>
    </lineage>
</organism>
<keyword evidence="11" id="KW-1185">Reference proteome</keyword>
<feature type="chain" id="PRO_5020593040" evidence="7">
    <location>
        <begin position="23"/>
        <end position="681"/>
    </location>
</feature>
<keyword evidence="3" id="KW-0645">Protease</keyword>
<gene>
    <name evidence="10" type="ORF">EDC25_101304</name>
</gene>
<dbReference type="RefSeq" id="WP_207905695.1">
    <property type="nucleotide sequence ID" value="NZ_JBHMFH010000001.1"/>
</dbReference>
<keyword evidence="5" id="KW-0720">Serine protease</keyword>
<keyword evidence="6" id="KW-0865">Zymogen</keyword>
<evidence type="ECO:0000256" key="2">
    <source>
        <dbReference type="ARBA" id="ARBA00022525"/>
    </source>
</evidence>
<evidence type="ECO:0000313" key="11">
    <source>
        <dbReference type="Proteomes" id="UP000294599"/>
    </source>
</evidence>
<dbReference type="Gene3D" id="2.60.120.260">
    <property type="entry name" value="Galactose-binding domain-like"/>
    <property type="match status" value="1"/>
</dbReference>
<evidence type="ECO:0000256" key="4">
    <source>
        <dbReference type="ARBA" id="ARBA00022801"/>
    </source>
</evidence>
<comment type="subcellular location">
    <subcellularLocation>
        <location evidence="1">Secreted</location>
    </subcellularLocation>
</comment>
<dbReference type="InterPro" id="IPR002884">
    <property type="entry name" value="P_dom"/>
</dbReference>
<dbReference type="PROSITE" id="PS51829">
    <property type="entry name" value="P_HOMO_B"/>
    <property type="match status" value="1"/>
</dbReference>
<dbReference type="PANTHER" id="PTHR36234:SF5">
    <property type="entry name" value="LYSYL ENDOPEPTIDASE"/>
    <property type="match status" value="1"/>
</dbReference>
<dbReference type="GO" id="GO:0004252">
    <property type="term" value="F:serine-type endopeptidase activity"/>
    <property type="evidence" value="ECO:0007669"/>
    <property type="project" value="InterPro"/>
</dbReference>
<evidence type="ECO:0000259" key="9">
    <source>
        <dbReference type="PROSITE" id="PS51829"/>
    </source>
</evidence>
<evidence type="ECO:0000256" key="3">
    <source>
        <dbReference type="ARBA" id="ARBA00022670"/>
    </source>
</evidence>
<evidence type="ECO:0000256" key="1">
    <source>
        <dbReference type="ARBA" id="ARBA00004613"/>
    </source>
</evidence>
<dbReference type="PROSITE" id="PS50240">
    <property type="entry name" value="TRYPSIN_DOM"/>
    <property type="match status" value="1"/>
</dbReference>
<dbReference type="Pfam" id="PF13365">
    <property type="entry name" value="Trypsin_2"/>
    <property type="match status" value="1"/>
</dbReference>
<dbReference type="InterPro" id="IPR007280">
    <property type="entry name" value="Peptidase_C_arc/bac"/>
</dbReference>
<evidence type="ECO:0000256" key="7">
    <source>
        <dbReference type="SAM" id="SignalP"/>
    </source>
</evidence>
<evidence type="ECO:0000313" key="10">
    <source>
        <dbReference type="EMBL" id="TCT01434.1"/>
    </source>
</evidence>
<evidence type="ECO:0000256" key="5">
    <source>
        <dbReference type="ARBA" id="ARBA00022825"/>
    </source>
</evidence>
<dbReference type="InterPro" id="IPR009003">
    <property type="entry name" value="Peptidase_S1_PA"/>
</dbReference>
<dbReference type="InterPro" id="IPR001254">
    <property type="entry name" value="Trypsin_dom"/>
</dbReference>
<keyword evidence="7" id="KW-0732">Signal</keyword>
<dbReference type="InterPro" id="IPR043504">
    <property type="entry name" value="Peptidase_S1_PA_chymotrypsin"/>
</dbReference>
<reference evidence="10 11" key="1">
    <citation type="submission" date="2019-03" db="EMBL/GenBank/DDBJ databases">
        <title>Genomic Encyclopedia of Type Strains, Phase IV (KMG-IV): sequencing the most valuable type-strain genomes for metagenomic binning, comparative biology and taxonomic classification.</title>
        <authorList>
            <person name="Goeker M."/>
        </authorList>
    </citation>
    <scope>NUCLEOTIDE SEQUENCE [LARGE SCALE GENOMIC DNA]</scope>
    <source>
        <strain evidence="10 11">DSM 21944</strain>
    </source>
</reference>
<dbReference type="AlphaFoldDB" id="A0A4R3LMB8"/>
<dbReference type="SUPFAM" id="SSF49785">
    <property type="entry name" value="Galactose-binding domain-like"/>
    <property type="match status" value="1"/>
</dbReference>
<dbReference type="FunFam" id="2.60.120.260:FF:000149">
    <property type="entry name" value="Leupeptin-inactivating enzyme 1"/>
    <property type="match status" value="1"/>
</dbReference>
<proteinExistence type="predicted"/>
<dbReference type="Pfam" id="PF01483">
    <property type="entry name" value="P_proprotein"/>
    <property type="match status" value="1"/>
</dbReference>
<dbReference type="Gene3D" id="2.60.120.380">
    <property type="match status" value="1"/>
</dbReference>
<feature type="domain" description="Peptidase S1" evidence="8">
    <location>
        <begin position="191"/>
        <end position="442"/>
    </location>
</feature>
<dbReference type="Proteomes" id="UP000294599">
    <property type="component" value="Unassembled WGS sequence"/>
</dbReference>
<dbReference type="Gene3D" id="2.40.10.10">
    <property type="entry name" value="Trypsin-like serine proteases"/>
    <property type="match status" value="2"/>
</dbReference>
<dbReference type="InterPro" id="IPR008979">
    <property type="entry name" value="Galactose-bd-like_sf"/>
</dbReference>
<protein>
    <submittedName>
        <fullName evidence="10">Trypsin-like peptidase</fullName>
    </submittedName>
</protein>
<dbReference type="SUPFAM" id="SSF50494">
    <property type="entry name" value="Trypsin-like serine proteases"/>
    <property type="match status" value="1"/>
</dbReference>
<dbReference type="EMBL" id="SMAF01000001">
    <property type="protein sequence ID" value="TCT01434.1"/>
    <property type="molecule type" value="Genomic_DNA"/>
</dbReference>